<dbReference type="EMBL" id="JASTZU010000041">
    <property type="protein sequence ID" value="MDL4841544.1"/>
    <property type="molecule type" value="Genomic_DNA"/>
</dbReference>
<evidence type="ECO:0000256" key="4">
    <source>
        <dbReference type="RuleBase" id="RU361279"/>
    </source>
</evidence>
<evidence type="ECO:0000313" key="5">
    <source>
        <dbReference type="EMBL" id="MDL4841544.1"/>
    </source>
</evidence>
<accession>A0ABT7L6P9</accession>
<dbReference type="InterPro" id="IPR024185">
    <property type="entry name" value="FTHF_cligase-like_sf"/>
</dbReference>
<evidence type="ECO:0000313" key="6">
    <source>
        <dbReference type="Proteomes" id="UP001235343"/>
    </source>
</evidence>
<organism evidence="5 6">
    <name type="scientific">Aquibacillus rhizosphaerae</name>
    <dbReference type="NCBI Taxonomy" id="3051431"/>
    <lineage>
        <taxon>Bacteria</taxon>
        <taxon>Bacillati</taxon>
        <taxon>Bacillota</taxon>
        <taxon>Bacilli</taxon>
        <taxon>Bacillales</taxon>
        <taxon>Bacillaceae</taxon>
        <taxon>Aquibacillus</taxon>
    </lineage>
</organism>
<keyword evidence="2 4" id="KW-0547">Nucleotide-binding</keyword>
<keyword evidence="4" id="KW-0479">Metal-binding</keyword>
<dbReference type="GO" id="GO:0030272">
    <property type="term" value="F:5-formyltetrahydrofolate cyclo-ligase activity"/>
    <property type="evidence" value="ECO:0007669"/>
    <property type="project" value="UniProtKB-EC"/>
</dbReference>
<dbReference type="Pfam" id="PF01812">
    <property type="entry name" value="5-FTHF_cyc-lig"/>
    <property type="match status" value="1"/>
</dbReference>
<protein>
    <recommendedName>
        <fullName evidence="4">5-formyltetrahydrofolate cyclo-ligase</fullName>
        <ecNumber evidence="4">6.3.3.2</ecNumber>
    </recommendedName>
</protein>
<evidence type="ECO:0000256" key="1">
    <source>
        <dbReference type="ARBA" id="ARBA00010638"/>
    </source>
</evidence>
<dbReference type="NCBIfam" id="TIGR02727">
    <property type="entry name" value="MTHFS_bact"/>
    <property type="match status" value="1"/>
</dbReference>
<gene>
    <name evidence="5" type="ORF">QQS35_13965</name>
</gene>
<comment type="cofactor">
    <cofactor evidence="4">
        <name>Mg(2+)</name>
        <dbReference type="ChEBI" id="CHEBI:18420"/>
    </cofactor>
</comment>
<dbReference type="InterPro" id="IPR002698">
    <property type="entry name" value="FTHF_cligase"/>
</dbReference>
<comment type="similarity">
    <text evidence="1 4">Belongs to the 5-formyltetrahydrofolate cyclo-ligase family.</text>
</comment>
<sequence>MDLKKEHRNRAKQILKEIDIDTRNNIQKKMQYYLVNSWIWDKNDVIGITISQNYEWNTREIIKLAWSHGKKVCIPKCYPTYGKLVFFELQSFDELEVGFSNLHEPIPDDNRKINKDKIDVMIVPGLVFDRKGYRIGYGGGYYDRYLNNFKGITLSLACSFQIVDTVPREPFDIPVNYLISEYGFLDN</sequence>
<evidence type="ECO:0000256" key="2">
    <source>
        <dbReference type="ARBA" id="ARBA00022741"/>
    </source>
</evidence>
<dbReference type="PANTHER" id="PTHR23407">
    <property type="entry name" value="ATPASE INHIBITOR/5-FORMYLTETRAHYDROFOLATE CYCLO-LIGASE"/>
    <property type="match status" value="1"/>
</dbReference>
<dbReference type="PANTHER" id="PTHR23407:SF1">
    <property type="entry name" value="5-FORMYLTETRAHYDROFOLATE CYCLO-LIGASE"/>
    <property type="match status" value="1"/>
</dbReference>
<keyword evidence="4" id="KW-0460">Magnesium</keyword>
<evidence type="ECO:0000256" key="3">
    <source>
        <dbReference type="ARBA" id="ARBA00022840"/>
    </source>
</evidence>
<dbReference type="EC" id="6.3.3.2" evidence="4"/>
<keyword evidence="6" id="KW-1185">Reference proteome</keyword>
<dbReference type="InterPro" id="IPR037171">
    <property type="entry name" value="NagB/RpiA_transferase-like"/>
</dbReference>
<dbReference type="PIRSF" id="PIRSF006806">
    <property type="entry name" value="FTHF_cligase"/>
    <property type="match status" value="1"/>
</dbReference>
<proteinExistence type="inferred from homology"/>
<dbReference type="SUPFAM" id="SSF100950">
    <property type="entry name" value="NagB/RpiA/CoA transferase-like"/>
    <property type="match status" value="1"/>
</dbReference>
<comment type="caution">
    <text evidence="5">The sequence shown here is derived from an EMBL/GenBank/DDBJ whole genome shotgun (WGS) entry which is preliminary data.</text>
</comment>
<keyword evidence="3 4" id="KW-0067">ATP-binding</keyword>
<name>A0ABT7L6P9_9BACI</name>
<dbReference type="Proteomes" id="UP001235343">
    <property type="component" value="Unassembled WGS sequence"/>
</dbReference>
<dbReference type="Gene3D" id="3.40.50.10420">
    <property type="entry name" value="NagB/RpiA/CoA transferase-like"/>
    <property type="match status" value="1"/>
</dbReference>
<keyword evidence="5" id="KW-0436">Ligase</keyword>
<reference evidence="5 6" key="1">
    <citation type="submission" date="2023-06" db="EMBL/GenBank/DDBJ databases">
        <title>Aquibacillus rhizosphaerae LR5S19.</title>
        <authorList>
            <person name="Sun J.-Q."/>
        </authorList>
    </citation>
    <scope>NUCLEOTIDE SEQUENCE [LARGE SCALE GENOMIC DNA]</scope>
    <source>
        <strain evidence="5 6">LR5S19</strain>
    </source>
</reference>
<comment type="catalytic activity">
    <reaction evidence="4">
        <text>(6S)-5-formyl-5,6,7,8-tetrahydrofolate + ATP = (6R)-5,10-methenyltetrahydrofolate + ADP + phosphate</text>
        <dbReference type="Rhea" id="RHEA:10488"/>
        <dbReference type="ChEBI" id="CHEBI:30616"/>
        <dbReference type="ChEBI" id="CHEBI:43474"/>
        <dbReference type="ChEBI" id="CHEBI:57455"/>
        <dbReference type="ChEBI" id="CHEBI:57457"/>
        <dbReference type="ChEBI" id="CHEBI:456216"/>
        <dbReference type="EC" id="6.3.3.2"/>
    </reaction>
</comment>
<dbReference type="RefSeq" id="WP_285932828.1">
    <property type="nucleotide sequence ID" value="NZ_JASTZU010000041.1"/>
</dbReference>